<gene>
    <name evidence="2" type="ORF">P4O66_021857</name>
</gene>
<evidence type="ECO:0000256" key="1">
    <source>
        <dbReference type="SAM" id="MobiDB-lite"/>
    </source>
</evidence>
<comment type="caution">
    <text evidence="2">The sequence shown here is derived from an EMBL/GenBank/DDBJ whole genome shotgun (WGS) entry which is preliminary data.</text>
</comment>
<keyword evidence="3" id="KW-1185">Reference proteome</keyword>
<dbReference type="AlphaFoldDB" id="A0AAD8ZQ39"/>
<dbReference type="Proteomes" id="UP001239994">
    <property type="component" value="Unassembled WGS sequence"/>
</dbReference>
<name>A0AAD8ZQ39_9TELE</name>
<reference evidence="2" key="1">
    <citation type="submission" date="2023-03" db="EMBL/GenBank/DDBJ databases">
        <title>Electrophorus voltai genome.</title>
        <authorList>
            <person name="Bian C."/>
        </authorList>
    </citation>
    <scope>NUCLEOTIDE SEQUENCE</scope>
    <source>
        <strain evidence="2">CB-2022</strain>
        <tissue evidence="2">Muscle</tissue>
    </source>
</reference>
<evidence type="ECO:0000313" key="3">
    <source>
        <dbReference type="Proteomes" id="UP001239994"/>
    </source>
</evidence>
<accession>A0AAD8ZQ39</accession>
<protein>
    <submittedName>
        <fullName evidence="2">Uncharacterized protein</fullName>
    </submittedName>
</protein>
<dbReference type="EMBL" id="JAROKS010000007">
    <property type="protein sequence ID" value="KAK1802193.1"/>
    <property type="molecule type" value="Genomic_DNA"/>
</dbReference>
<proteinExistence type="predicted"/>
<feature type="compositionally biased region" description="Polar residues" evidence="1">
    <location>
        <begin position="64"/>
        <end position="76"/>
    </location>
</feature>
<organism evidence="2 3">
    <name type="scientific">Electrophorus voltai</name>
    <dbReference type="NCBI Taxonomy" id="2609070"/>
    <lineage>
        <taxon>Eukaryota</taxon>
        <taxon>Metazoa</taxon>
        <taxon>Chordata</taxon>
        <taxon>Craniata</taxon>
        <taxon>Vertebrata</taxon>
        <taxon>Euteleostomi</taxon>
        <taxon>Actinopterygii</taxon>
        <taxon>Neopterygii</taxon>
        <taxon>Teleostei</taxon>
        <taxon>Ostariophysi</taxon>
        <taxon>Gymnotiformes</taxon>
        <taxon>Gymnotoidei</taxon>
        <taxon>Gymnotidae</taxon>
        <taxon>Electrophorus</taxon>
    </lineage>
</organism>
<feature type="region of interest" description="Disordered" evidence="1">
    <location>
        <begin position="56"/>
        <end position="87"/>
    </location>
</feature>
<evidence type="ECO:0000313" key="2">
    <source>
        <dbReference type="EMBL" id="KAK1802193.1"/>
    </source>
</evidence>
<sequence>MGKEEKECGFSGSQAEKVFQVANVCSDQQTKEPGLGDDSQGKTVPSGLTVSVTLLSPSGGDSVHQGSLSFGQSMRPSHTHTLRHPRT</sequence>
<feature type="compositionally biased region" description="Basic residues" evidence="1">
    <location>
        <begin position="77"/>
        <end position="87"/>
    </location>
</feature>